<dbReference type="InParanoid" id="G4YZY6"/>
<dbReference type="STRING" id="1094619.G4YZY6"/>
<dbReference type="GeneID" id="20638923"/>
<organism evidence="2 3">
    <name type="scientific">Phytophthora sojae (strain P6497)</name>
    <name type="common">Soybean stem and root rot agent</name>
    <name type="synonym">Phytophthora megasperma f. sp. glycines</name>
    <dbReference type="NCBI Taxonomy" id="1094619"/>
    <lineage>
        <taxon>Eukaryota</taxon>
        <taxon>Sar</taxon>
        <taxon>Stramenopiles</taxon>
        <taxon>Oomycota</taxon>
        <taxon>Peronosporomycetes</taxon>
        <taxon>Peronosporales</taxon>
        <taxon>Peronosporaceae</taxon>
        <taxon>Phytophthora</taxon>
    </lineage>
</organism>
<sequence length="252" mass="28281">MAAARVQIGLASRCVASTLSQPIGPSEAQIYLLAVHQRSSTGGRAHRSRRHSLGPPSPIAASRRARSFHLDSSSLDVATQPRNQQMEQVQMAISTESRPVGDVRYVMTVRHLSAHAVWRMYRSFDEYHGFQGRLLRALHHGHVCSASLASAKLLPHRWDSTKRLVAHRQETLAHVLQTVQTFRCTRQNQASSVMSEFLDFVYGQVVDDKRVLLALWHETQQRSPRDREAQVHVDSPSSASKNARAAALKWLL</sequence>
<dbReference type="KEGG" id="psoj:PHYSODRAFT_257979"/>
<dbReference type="AlphaFoldDB" id="G4YZY6"/>
<gene>
    <name evidence="2" type="ORF">PHYSODRAFT_257979</name>
</gene>
<dbReference type="RefSeq" id="XP_009518637.1">
    <property type="nucleotide sequence ID" value="XM_009520342.1"/>
</dbReference>
<name>G4YZY6_PHYSP</name>
<protein>
    <recommendedName>
        <fullName evidence="4">PX domain-containing protein</fullName>
    </recommendedName>
</protein>
<reference evidence="2 3" key="1">
    <citation type="journal article" date="2006" name="Science">
        <title>Phytophthora genome sequences uncover evolutionary origins and mechanisms of pathogenesis.</title>
        <authorList>
            <person name="Tyler B.M."/>
            <person name="Tripathy S."/>
            <person name="Zhang X."/>
            <person name="Dehal P."/>
            <person name="Jiang R.H."/>
            <person name="Aerts A."/>
            <person name="Arredondo F.D."/>
            <person name="Baxter L."/>
            <person name="Bensasson D."/>
            <person name="Beynon J.L."/>
            <person name="Chapman J."/>
            <person name="Damasceno C.M."/>
            <person name="Dorrance A.E."/>
            <person name="Dou D."/>
            <person name="Dickerman A.W."/>
            <person name="Dubchak I.L."/>
            <person name="Garbelotto M."/>
            <person name="Gijzen M."/>
            <person name="Gordon S.G."/>
            <person name="Govers F."/>
            <person name="Grunwald N.J."/>
            <person name="Huang W."/>
            <person name="Ivors K.L."/>
            <person name="Jones R.W."/>
            <person name="Kamoun S."/>
            <person name="Krampis K."/>
            <person name="Lamour K.H."/>
            <person name="Lee M.K."/>
            <person name="McDonald W.H."/>
            <person name="Medina M."/>
            <person name="Meijer H.J."/>
            <person name="Nordberg E.K."/>
            <person name="Maclean D.J."/>
            <person name="Ospina-Giraldo M.D."/>
            <person name="Morris P.F."/>
            <person name="Phuntumart V."/>
            <person name="Putnam N.H."/>
            <person name="Rash S."/>
            <person name="Rose J.K."/>
            <person name="Sakihama Y."/>
            <person name="Salamov A.A."/>
            <person name="Savidor A."/>
            <person name="Scheuring C.F."/>
            <person name="Smith B.M."/>
            <person name="Sobral B.W."/>
            <person name="Terry A."/>
            <person name="Torto-Alalibo T.A."/>
            <person name="Win J."/>
            <person name="Xu Z."/>
            <person name="Zhang H."/>
            <person name="Grigoriev I.V."/>
            <person name="Rokhsar D.S."/>
            <person name="Boore J.L."/>
        </authorList>
    </citation>
    <scope>NUCLEOTIDE SEQUENCE [LARGE SCALE GENOMIC DNA]</scope>
    <source>
        <strain evidence="2 3">P6497</strain>
    </source>
</reference>
<evidence type="ECO:0000313" key="2">
    <source>
        <dbReference type="EMBL" id="EGZ23349.1"/>
    </source>
</evidence>
<proteinExistence type="predicted"/>
<evidence type="ECO:0000313" key="3">
    <source>
        <dbReference type="Proteomes" id="UP000002640"/>
    </source>
</evidence>
<accession>G4YZY6</accession>
<keyword evidence="3" id="KW-1185">Reference proteome</keyword>
<dbReference type="EMBL" id="JH159152">
    <property type="protein sequence ID" value="EGZ23349.1"/>
    <property type="molecule type" value="Genomic_DNA"/>
</dbReference>
<evidence type="ECO:0000256" key="1">
    <source>
        <dbReference type="SAM" id="MobiDB-lite"/>
    </source>
</evidence>
<feature type="region of interest" description="Disordered" evidence="1">
    <location>
        <begin position="41"/>
        <end position="61"/>
    </location>
</feature>
<evidence type="ECO:0008006" key="4">
    <source>
        <dbReference type="Google" id="ProtNLM"/>
    </source>
</evidence>
<dbReference type="Proteomes" id="UP000002640">
    <property type="component" value="Unassembled WGS sequence"/>
</dbReference>